<dbReference type="AlphaFoldDB" id="C7DGL0"/>
<protein>
    <submittedName>
        <fullName evidence="2">Uncharacterized protein</fullName>
    </submittedName>
</protein>
<keyword evidence="1" id="KW-0472">Membrane</keyword>
<accession>C7DGL0</accession>
<reference evidence="2 3" key="2">
    <citation type="journal article" date="2010" name="Proc. Natl. Acad. Sci. U.S.A.">
        <title>Enigmatic, ultrasmall, uncultivated Archaea.</title>
        <authorList>
            <person name="Baker B.J."/>
            <person name="Comolli L.R."/>
            <person name="Dick G.J."/>
            <person name="Hauser L.J."/>
            <person name="Hyatt D."/>
            <person name="Dill B.D."/>
            <person name="Land M.L."/>
            <person name="Verberkmoes N.C."/>
            <person name="Hettich R.L."/>
            <person name="Banfield J.F."/>
        </authorList>
    </citation>
    <scope>NUCLEOTIDE SEQUENCE [LARGE SCALE GENOMIC DNA]</scope>
    <source>
        <strain evidence="2">ARMAN-2</strain>
    </source>
</reference>
<evidence type="ECO:0000256" key="1">
    <source>
        <dbReference type="SAM" id="Phobius"/>
    </source>
</evidence>
<feature type="transmembrane region" description="Helical" evidence="1">
    <location>
        <begin position="7"/>
        <end position="28"/>
    </location>
</feature>
<name>C7DGL0_MICA2</name>
<dbReference type="EMBL" id="GG697238">
    <property type="protein sequence ID" value="EET90357.1"/>
    <property type="molecule type" value="Genomic_DNA"/>
</dbReference>
<sequence length="212" mass="23356">MQIISKIAIATLIIIIIFVVAYLIFVHYSAPKVNEAYAEAVVVKDLKSISPTAVINIVNVSPSSTTNNSWNITVSIVYNPTSPCPSLSIASYNYPKFNLGYVSENNYTRGCKIYGSANSSAYAINSPYVAIVRSYDQNNATIDSYVLRNGFNNTVVHAYFFGTLYQNATLNTTASMSDVWLINYSSTITKDRLYVVSFHNGTIAKTVYANES</sequence>
<keyword evidence="3" id="KW-1185">Reference proteome</keyword>
<organism evidence="2 3">
    <name type="scientific">Candidatus Micrarchaeum acidiphilum ARMAN-2</name>
    <dbReference type="NCBI Taxonomy" id="425595"/>
    <lineage>
        <taxon>Archaea</taxon>
        <taxon>Candidatus Micrarchaeota</taxon>
        <taxon>Candidatus Micrarchaeia</taxon>
        <taxon>Candidatus Micrarchaeales</taxon>
        <taxon>Candidatus Micrarchaeaceae</taxon>
        <taxon>Candidatus Micrarchaeum</taxon>
    </lineage>
</organism>
<reference evidence="2 3" key="1">
    <citation type="journal article" date="2009" name="Genome Biol.">
        <title>Community-wide analysis of microbial genome sequence signatures.</title>
        <authorList>
            <person name="Dick G.J."/>
            <person name="Andersson A.F."/>
            <person name="Baker B.J."/>
            <person name="Simmons S.L."/>
            <person name="Thomas B.C."/>
            <person name="Yelton A.P."/>
            <person name="Banfield J.F."/>
        </authorList>
    </citation>
    <scope>NUCLEOTIDE SEQUENCE [LARGE SCALE GENOMIC DNA]</scope>
    <source>
        <strain evidence="2">ARMAN-2</strain>
    </source>
</reference>
<gene>
    <name evidence="2" type="ORF">UNLARM2_0212</name>
</gene>
<proteinExistence type="predicted"/>
<keyword evidence="1" id="KW-0812">Transmembrane</keyword>
<dbReference type="Proteomes" id="UP000332487">
    <property type="component" value="Unassembled WGS sequence"/>
</dbReference>
<keyword evidence="1" id="KW-1133">Transmembrane helix</keyword>
<evidence type="ECO:0000313" key="3">
    <source>
        <dbReference type="Proteomes" id="UP000332487"/>
    </source>
</evidence>
<evidence type="ECO:0000313" key="2">
    <source>
        <dbReference type="EMBL" id="EET90357.1"/>
    </source>
</evidence>